<dbReference type="Gene3D" id="2.60.120.200">
    <property type="match status" value="1"/>
</dbReference>
<proteinExistence type="predicted"/>
<organism evidence="9 10">
    <name type="scientific">Amanita thiersii Skay4041</name>
    <dbReference type="NCBI Taxonomy" id="703135"/>
    <lineage>
        <taxon>Eukaryota</taxon>
        <taxon>Fungi</taxon>
        <taxon>Dikarya</taxon>
        <taxon>Basidiomycota</taxon>
        <taxon>Agaricomycotina</taxon>
        <taxon>Agaricomycetes</taxon>
        <taxon>Agaricomycetidae</taxon>
        <taxon>Agaricales</taxon>
        <taxon>Pluteineae</taxon>
        <taxon>Amanitaceae</taxon>
        <taxon>Amanita</taxon>
    </lineage>
</organism>
<keyword evidence="3" id="KW-0732">Signal</keyword>
<evidence type="ECO:0000256" key="6">
    <source>
        <dbReference type="SAM" id="MobiDB-lite"/>
    </source>
</evidence>
<protein>
    <recommendedName>
        <fullName evidence="8">L-type lectin-like domain-containing protein</fullName>
    </recommendedName>
</protein>
<keyword evidence="4 7" id="KW-1133">Transmembrane helix</keyword>
<dbReference type="AlphaFoldDB" id="A0A2A9NQ82"/>
<reference evidence="9 10" key="1">
    <citation type="submission" date="2014-02" db="EMBL/GenBank/DDBJ databases">
        <title>Transposable element dynamics among asymbiotic and ectomycorrhizal Amanita fungi.</title>
        <authorList>
            <consortium name="DOE Joint Genome Institute"/>
            <person name="Hess J."/>
            <person name="Skrede I."/>
            <person name="Wolfe B."/>
            <person name="LaButti K."/>
            <person name="Ohm R.A."/>
            <person name="Grigoriev I.V."/>
            <person name="Pringle A."/>
        </authorList>
    </citation>
    <scope>NUCLEOTIDE SEQUENCE [LARGE SCALE GENOMIC DNA]</scope>
    <source>
        <strain evidence="9 10">SKay4041</strain>
    </source>
</reference>
<dbReference type="InterPro" id="IPR051136">
    <property type="entry name" value="Intracellular_Lectin-GPT"/>
</dbReference>
<dbReference type="Proteomes" id="UP000242287">
    <property type="component" value="Unassembled WGS sequence"/>
</dbReference>
<dbReference type="STRING" id="703135.A0A2A9NQ82"/>
<dbReference type="GO" id="GO:0006888">
    <property type="term" value="P:endoplasmic reticulum to Golgi vesicle-mediated transport"/>
    <property type="evidence" value="ECO:0007669"/>
    <property type="project" value="TreeGrafter"/>
</dbReference>
<evidence type="ECO:0000256" key="1">
    <source>
        <dbReference type="ARBA" id="ARBA00004479"/>
    </source>
</evidence>
<evidence type="ECO:0000256" key="2">
    <source>
        <dbReference type="ARBA" id="ARBA00022692"/>
    </source>
</evidence>
<dbReference type="PANTHER" id="PTHR12223:SF45">
    <property type="entry name" value="RE50040P"/>
    <property type="match status" value="1"/>
</dbReference>
<evidence type="ECO:0000313" key="9">
    <source>
        <dbReference type="EMBL" id="PFH50471.1"/>
    </source>
</evidence>
<dbReference type="SUPFAM" id="SSF49899">
    <property type="entry name" value="Concanavalin A-like lectins/glucanases"/>
    <property type="match status" value="1"/>
</dbReference>
<dbReference type="CDD" id="cd07308">
    <property type="entry name" value="lectin_leg-like"/>
    <property type="match status" value="1"/>
</dbReference>
<evidence type="ECO:0000256" key="3">
    <source>
        <dbReference type="ARBA" id="ARBA00022729"/>
    </source>
</evidence>
<evidence type="ECO:0000256" key="4">
    <source>
        <dbReference type="ARBA" id="ARBA00022989"/>
    </source>
</evidence>
<dbReference type="GO" id="GO:0005789">
    <property type="term" value="C:endoplasmic reticulum membrane"/>
    <property type="evidence" value="ECO:0007669"/>
    <property type="project" value="TreeGrafter"/>
</dbReference>
<dbReference type="OrthoDB" id="270293at2759"/>
<name>A0A2A9NQ82_9AGAR</name>
<feature type="region of interest" description="Disordered" evidence="6">
    <location>
        <begin position="236"/>
        <end position="261"/>
    </location>
</feature>
<dbReference type="Pfam" id="PF03388">
    <property type="entry name" value="Lectin_leg-like"/>
    <property type="match status" value="1"/>
</dbReference>
<dbReference type="GO" id="GO:0000139">
    <property type="term" value="C:Golgi membrane"/>
    <property type="evidence" value="ECO:0007669"/>
    <property type="project" value="TreeGrafter"/>
</dbReference>
<dbReference type="GO" id="GO:0030134">
    <property type="term" value="C:COPII-coated ER to Golgi transport vesicle"/>
    <property type="evidence" value="ECO:0007669"/>
    <property type="project" value="TreeGrafter"/>
</dbReference>
<evidence type="ECO:0000259" key="8">
    <source>
        <dbReference type="PROSITE" id="PS51328"/>
    </source>
</evidence>
<gene>
    <name evidence="9" type="ORF">AMATHDRAFT_61073</name>
</gene>
<comment type="subcellular location">
    <subcellularLocation>
        <location evidence="1">Membrane</location>
        <topology evidence="1">Single-pass type I membrane protein</topology>
    </subcellularLocation>
</comment>
<accession>A0A2A9NQ82</accession>
<feature type="compositionally biased region" description="Low complexity" evidence="6">
    <location>
        <begin position="251"/>
        <end position="261"/>
    </location>
</feature>
<keyword evidence="2 7" id="KW-0812">Transmembrane</keyword>
<evidence type="ECO:0000256" key="7">
    <source>
        <dbReference type="SAM" id="Phobius"/>
    </source>
</evidence>
<keyword evidence="5 7" id="KW-0472">Membrane</keyword>
<feature type="transmembrane region" description="Helical" evidence="7">
    <location>
        <begin position="262"/>
        <end position="283"/>
    </location>
</feature>
<evidence type="ECO:0000256" key="5">
    <source>
        <dbReference type="ARBA" id="ARBA00023136"/>
    </source>
</evidence>
<dbReference type="PROSITE" id="PS51328">
    <property type="entry name" value="L_LECTIN_LIKE"/>
    <property type="match status" value="1"/>
</dbReference>
<dbReference type="PANTHER" id="PTHR12223">
    <property type="entry name" value="VESICULAR MANNOSE-BINDING LECTIN"/>
    <property type="match status" value="1"/>
</dbReference>
<dbReference type="GO" id="GO:0005793">
    <property type="term" value="C:endoplasmic reticulum-Golgi intermediate compartment"/>
    <property type="evidence" value="ECO:0007669"/>
    <property type="project" value="TreeGrafter"/>
</dbReference>
<dbReference type="InterPro" id="IPR005052">
    <property type="entry name" value="Lectin_leg"/>
</dbReference>
<dbReference type="GO" id="GO:0005537">
    <property type="term" value="F:D-mannose binding"/>
    <property type="evidence" value="ECO:0007669"/>
    <property type="project" value="TreeGrafter"/>
</dbReference>
<feature type="domain" description="L-type lectin-like" evidence="8">
    <location>
        <begin position="7"/>
        <end position="230"/>
    </location>
</feature>
<dbReference type="InterPro" id="IPR013320">
    <property type="entry name" value="ConA-like_dom_sf"/>
</dbReference>
<sequence>MGNVEKSLHLPTHSLYAPYIDQDLQNRWWDFGADAYVNTNKHVRLTRPVPSQMGWLWSRLPLSTPSFVIDTEFKVSGESTHLFGDGLAMWITTERTQEGPIFGNKDKFRGLGIFLDTYANSRHGYSFPRISGMIGDGQTSFDFGNDGDSQVFGGCSANFRRTNVVTKLRVIYIKEQYLDVKVQYKAWDEWTDCFRLENVTLPTNPFVGYTAMTGDVADAHDIITVSTHAAYIQQKEGKKGDGKKSGPIWKSVSSSSSTSSSFSGTLFKLVLLGAVCYGLFYAWKRYAGKNKRGYYGGVGSGTIGGGFGGAPMGSPMGSPAMVQTPRSAGGFGGAGIYENRKRF</sequence>
<dbReference type="EMBL" id="KZ302003">
    <property type="protein sequence ID" value="PFH50471.1"/>
    <property type="molecule type" value="Genomic_DNA"/>
</dbReference>
<evidence type="ECO:0000313" key="10">
    <source>
        <dbReference type="Proteomes" id="UP000242287"/>
    </source>
</evidence>
<keyword evidence="10" id="KW-1185">Reference proteome</keyword>